<dbReference type="CDD" id="cd16917">
    <property type="entry name" value="HATPase_UhpB-NarQ-NarX-like"/>
    <property type="match status" value="1"/>
</dbReference>
<dbReference type="RefSeq" id="WP_343984866.1">
    <property type="nucleotide sequence ID" value="NZ_BAAAJG010000025.1"/>
</dbReference>
<dbReference type="InterPro" id="IPR036890">
    <property type="entry name" value="HATPase_C_sf"/>
</dbReference>
<evidence type="ECO:0000256" key="3">
    <source>
        <dbReference type="ARBA" id="ARBA00022679"/>
    </source>
</evidence>
<comment type="caution">
    <text evidence="7">The sequence shown here is derived from an EMBL/GenBank/DDBJ whole genome shotgun (WGS) entry which is preliminary data.</text>
</comment>
<gene>
    <name evidence="7" type="ORF">ACFSCY_05580</name>
</gene>
<sequence length="89" mass="9137">MALLRAAREALTNAARHAPGATVRLVVEFGPQLLRLTVANGASTRPPSAGGEPGHGLTGMRERLELAGGRLHAGPDGPGWRVTAEVAVP</sequence>
<keyword evidence="4" id="KW-0418">Kinase</keyword>
<evidence type="ECO:0000256" key="6">
    <source>
        <dbReference type="SAM" id="MobiDB-lite"/>
    </source>
</evidence>
<comment type="catalytic activity">
    <reaction evidence="1">
        <text>ATP + protein L-histidine = ADP + protein N-phospho-L-histidine.</text>
        <dbReference type="EC" id="2.7.13.3"/>
    </reaction>
</comment>
<dbReference type="Proteomes" id="UP001597145">
    <property type="component" value="Unassembled WGS sequence"/>
</dbReference>
<dbReference type="EMBL" id="JBHUCP010000003">
    <property type="protein sequence ID" value="MFD1528904.1"/>
    <property type="molecule type" value="Genomic_DNA"/>
</dbReference>
<dbReference type="InterPro" id="IPR050482">
    <property type="entry name" value="Sensor_HK_TwoCompSys"/>
</dbReference>
<dbReference type="PANTHER" id="PTHR24421:SF10">
    <property type="entry name" value="NITRATE_NITRITE SENSOR PROTEIN NARQ"/>
    <property type="match status" value="1"/>
</dbReference>
<keyword evidence="8" id="KW-1185">Reference proteome</keyword>
<reference evidence="8" key="1">
    <citation type="journal article" date="2019" name="Int. J. Syst. Evol. Microbiol.">
        <title>The Global Catalogue of Microorganisms (GCM) 10K type strain sequencing project: providing services to taxonomists for standard genome sequencing and annotation.</title>
        <authorList>
            <consortium name="The Broad Institute Genomics Platform"/>
            <consortium name="The Broad Institute Genome Sequencing Center for Infectious Disease"/>
            <person name="Wu L."/>
            <person name="Ma J."/>
        </authorList>
    </citation>
    <scope>NUCLEOTIDE SEQUENCE [LARGE SCALE GENOMIC DNA]</scope>
    <source>
        <strain evidence="8">JCM 12165</strain>
    </source>
</reference>
<keyword evidence="3" id="KW-0808">Transferase</keyword>
<dbReference type="SUPFAM" id="SSF55874">
    <property type="entry name" value="ATPase domain of HSP90 chaperone/DNA topoisomerase II/histidine kinase"/>
    <property type="match status" value="1"/>
</dbReference>
<evidence type="ECO:0000256" key="4">
    <source>
        <dbReference type="ARBA" id="ARBA00022777"/>
    </source>
</evidence>
<keyword evidence="5" id="KW-0902">Two-component regulatory system</keyword>
<accession>A0ABW4FF96</accession>
<dbReference type="EC" id="2.7.13.3" evidence="2"/>
<proteinExistence type="predicted"/>
<evidence type="ECO:0000256" key="5">
    <source>
        <dbReference type="ARBA" id="ARBA00023012"/>
    </source>
</evidence>
<evidence type="ECO:0000256" key="1">
    <source>
        <dbReference type="ARBA" id="ARBA00000085"/>
    </source>
</evidence>
<dbReference type="PANTHER" id="PTHR24421">
    <property type="entry name" value="NITRATE/NITRITE SENSOR PROTEIN NARX-RELATED"/>
    <property type="match status" value="1"/>
</dbReference>
<evidence type="ECO:0000313" key="7">
    <source>
        <dbReference type="EMBL" id="MFD1528904.1"/>
    </source>
</evidence>
<feature type="region of interest" description="Disordered" evidence="6">
    <location>
        <begin position="39"/>
        <end position="59"/>
    </location>
</feature>
<evidence type="ECO:0000256" key="2">
    <source>
        <dbReference type="ARBA" id="ARBA00012438"/>
    </source>
</evidence>
<dbReference type="Gene3D" id="3.30.565.10">
    <property type="entry name" value="Histidine kinase-like ATPase, C-terminal domain"/>
    <property type="match status" value="1"/>
</dbReference>
<organism evidence="7 8">
    <name type="scientific">Pseudonocardia aurantiaca</name>
    <dbReference type="NCBI Taxonomy" id="75290"/>
    <lineage>
        <taxon>Bacteria</taxon>
        <taxon>Bacillati</taxon>
        <taxon>Actinomycetota</taxon>
        <taxon>Actinomycetes</taxon>
        <taxon>Pseudonocardiales</taxon>
        <taxon>Pseudonocardiaceae</taxon>
        <taxon>Pseudonocardia</taxon>
    </lineage>
</organism>
<evidence type="ECO:0000313" key="8">
    <source>
        <dbReference type="Proteomes" id="UP001597145"/>
    </source>
</evidence>
<name>A0ABW4FF96_9PSEU</name>
<protein>
    <recommendedName>
        <fullName evidence="2">histidine kinase</fullName>
        <ecNumber evidence="2">2.7.13.3</ecNumber>
    </recommendedName>
</protein>